<dbReference type="Pfam" id="PF02410">
    <property type="entry name" value="RsfS"/>
    <property type="match status" value="1"/>
</dbReference>
<protein>
    <recommendedName>
        <fullName evidence="2">Ribosomal silencing factor RsfS</fullName>
    </recommendedName>
</protein>
<comment type="caution">
    <text evidence="3">The sequence shown here is derived from an EMBL/GenBank/DDBJ whole genome shotgun (WGS) entry which is preliminary data.</text>
</comment>
<dbReference type="GO" id="GO:0042256">
    <property type="term" value="P:cytosolic ribosome assembly"/>
    <property type="evidence" value="ECO:0007669"/>
    <property type="project" value="UniProtKB-UniRule"/>
</dbReference>
<dbReference type="GO" id="GO:0043023">
    <property type="term" value="F:ribosomal large subunit binding"/>
    <property type="evidence" value="ECO:0007669"/>
    <property type="project" value="TreeGrafter"/>
</dbReference>
<organism evidence="3 4">
    <name type="scientific">Phocicoccus pinnipedialis</name>
    <dbReference type="NCBI Taxonomy" id="110845"/>
    <lineage>
        <taxon>Bacteria</taxon>
        <taxon>Bacillati</taxon>
        <taxon>Bacillota</taxon>
        <taxon>Bacilli</taxon>
        <taxon>Bacillales</taxon>
        <taxon>Salinicoccaceae</taxon>
        <taxon>Phocicoccus</taxon>
    </lineage>
</organism>
<keyword evidence="2" id="KW-0963">Cytoplasm</keyword>
<comment type="subcellular location">
    <subcellularLocation>
        <location evidence="2">Cytoplasm</location>
    </subcellularLocation>
</comment>
<keyword evidence="2" id="KW-0678">Repressor</keyword>
<dbReference type="GO" id="GO:0005737">
    <property type="term" value="C:cytoplasm"/>
    <property type="evidence" value="ECO:0007669"/>
    <property type="project" value="UniProtKB-SubCell"/>
</dbReference>
<comment type="subunit">
    <text evidence="2">Interacts with ribosomal protein uL14 (rplN).</text>
</comment>
<evidence type="ECO:0000256" key="1">
    <source>
        <dbReference type="ARBA" id="ARBA00010574"/>
    </source>
</evidence>
<reference evidence="3 4" key="1">
    <citation type="submission" date="2020-07" db="EMBL/GenBank/DDBJ databases">
        <authorList>
            <person name="Criscuolo A."/>
        </authorList>
    </citation>
    <scope>NUCLEOTIDE SEQUENCE [LARGE SCALE GENOMIC DNA]</scope>
    <source>
        <strain evidence="3">CIP107946</strain>
    </source>
</reference>
<keyword evidence="2" id="KW-0810">Translation regulation</keyword>
<comment type="similarity">
    <text evidence="1 2">Belongs to the Iojap/RsfS family.</text>
</comment>
<gene>
    <name evidence="2 3" type="primary">rsfS</name>
    <name evidence="3" type="ORF">JEOPIN946_01198</name>
</gene>
<name>A0A6V7REE3_9BACL</name>
<dbReference type="PANTHER" id="PTHR21043">
    <property type="entry name" value="IOJAP SUPERFAMILY ORTHOLOG"/>
    <property type="match status" value="1"/>
</dbReference>
<dbReference type="GO" id="GO:0090071">
    <property type="term" value="P:negative regulation of ribosome biogenesis"/>
    <property type="evidence" value="ECO:0007669"/>
    <property type="project" value="UniProtKB-UniRule"/>
</dbReference>
<dbReference type="GO" id="GO:0017148">
    <property type="term" value="P:negative regulation of translation"/>
    <property type="evidence" value="ECO:0007669"/>
    <property type="project" value="UniProtKB-UniRule"/>
</dbReference>
<dbReference type="HAMAP" id="MF_01477">
    <property type="entry name" value="Iojap_RsfS"/>
    <property type="match status" value="1"/>
</dbReference>
<evidence type="ECO:0000256" key="2">
    <source>
        <dbReference type="HAMAP-Rule" id="MF_01477"/>
    </source>
</evidence>
<proteinExistence type="inferred from homology"/>
<dbReference type="InterPro" id="IPR043519">
    <property type="entry name" value="NT_sf"/>
</dbReference>
<accession>A0A6V7REE3</accession>
<dbReference type="SUPFAM" id="SSF81301">
    <property type="entry name" value="Nucleotidyltransferase"/>
    <property type="match status" value="1"/>
</dbReference>
<keyword evidence="4" id="KW-1185">Reference proteome</keyword>
<evidence type="ECO:0000313" key="3">
    <source>
        <dbReference type="EMBL" id="CAD2076170.1"/>
    </source>
</evidence>
<dbReference type="AlphaFoldDB" id="A0A6V7REE3"/>
<comment type="function">
    <text evidence="2">Functions as a ribosomal silencing factor. Interacts with ribosomal protein uL14 (rplN), blocking formation of intersubunit bridge B8. Prevents association of the 30S and 50S ribosomal subunits and the formation of functional ribosomes, thus repressing translation.</text>
</comment>
<dbReference type="NCBIfam" id="TIGR00090">
    <property type="entry name" value="rsfS_iojap_ybeB"/>
    <property type="match status" value="1"/>
</dbReference>
<dbReference type="Proteomes" id="UP000588186">
    <property type="component" value="Unassembled WGS sequence"/>
</dbReference>
<dbReference type="InterPro" id="IPR004394">
    <property type="entry name" value="Iojap/RsfS/C7orf30"/>
</dbReference>
<dbReference type="Gene3D" id="3.30.460.10">
    <property type="entry name" value="Beta Polymerase, domain 2"/>
    <property type="match status" value="1"/>
</dbReference>
<evidence type="ECO:0000313" key="4">
    <source>
        <dbReference type="Proteomes" id="UP000588186"/>
    </source>
</evidence>
<sequence>MDSKLILDKLTNAVDDKRAYDIRVFDVSQTSSVSDYVIICHGTSDRQVKAIADEVQEVAEELEIDTHIEGYREGKWVLIDVDDVIVHVFMKTEREYYNLERLFYDGEAIEV</sequence>
<dbReference type="EMBL" id="CAJEWB010000010">
    <property type="protein sequence ID" value="CAD2076170.1"/>
    <property type="molecule type" value="Genomic_DNA"/>
</dbReference>
<dbReference type="PANTHER" id="PTHR21043:SF0">
    <property type="entry name" value="MITOCHONDRIAL ASSEMBLY OF RIBOSOMAL LARGE SUBUNIT PROTEIN 1"/>
    <property type="match status" value="1"/>
</dbReference>
<dbReference type="RefSeq" id="WP_186077751.1">
    <property type="nucleotide sequence ID" value="NZ_CAJEWB010000010.1"/>
</dbReference>